<feature type="region of interest" description="Disordered" evidence="2">
    <location>
        <begin position="942"/>
        <end position="980"/>
    </location>
</feature>
<keyword evidence="1" id="KW-0175">Coiled coil</keyword>
<proteinExistence type="predicted"/>
<feature type="compositionally biased region" description="Basic residues" evidence="2">
    <location>
        <begin position="753"/>
        <end position="764"/>
    </location>
</feature>
<evidence type="ECO:0000313" key="4">
    <source>
        <dbReference type="EMBL" id="MFH6767335.1"/>
    </source>
</evidence>
<feature type="coiled-coil region" evidence="1">
    <location>
        <begin position="497"/>
        <end position="534"/>
    </location>
</feature>
<keyword evidence="3" id="KW-0812">Transmembrane</keyword>
<sequence>MNDFNNIQQKLEGFVRKYYTNELIKGAILFFSLGLLYFLITLLIEYFLWLNATLRTVMFWLFVAVEFTLIVKFILAPVAKLLKFKEGINYEEASKIIGQHFPQVSDKLLNVLQLEKETEKTELLLASIHQKSIELSPIPFKLAINFKTNFKYLKYAAVPLVIILAAIFTGNFNLFSDSFDRVVHYKTAYEPPAPFKFYVLNDNLDAIENSNFKLLVSVVGEVMPENVEILYNNESYFLQQNKVGEFEYVFSQPKEDIRFELAANNISSKPYDLHVMQVPSLLSFEMVLKYPDYIKKPADILKSTGNAIIPEGTQVTWKLNTKATDNVELFAKDTISFLKTQNNYFELTKTVYNNLDYSLSTSNNQLNNYENLAFNIDIIKDELPELILKTEKDSIDLQTLYFYGQISDDYGFSKLQLVYYPTDNENDEKQKFFPTESSNFYEFITAFPNDLNIKEGVAYSLYFQVFDNDAIHGYKSTKSNVFSYRKRTKDEEEQKRLSEQNETIKKLDQSLKKFDEQEKQLKELSKTQKEKRELNFNDRKKLESFFQRQKQQDEVMKNFNKQLKENVEDFQKDSPVKDNFKEDLKERLKENEDQLKQDEKLLQELEKLQDKIEKEEFSQKLEELAKQNKNKKRSLEQLLELTKRFYVNKKLEKLQEDLLKQALEQEKLSNVSEDQNTKVKQDLLNSDFEEFKKQLDELQKENKELKKPIEIPRDKLDENEVEDEQKKASDDLEKSEQEGESPHGKEKMNNAKKSQKKAAQKMKKMSQGMQQAMQMSGGEQMQEDVDMLRQILDNLLLFSFDQEALMNQFKNIGVDHNKYASYLRKQSGLREHFKHVDDSLFALSLRQPKLSETVNKEITEVFFNIDRSLEQFADNQILQGMSNQQFTITASNNLSNFLSDVLDNMQEQLNPSPGSGQGKMDMQLQDIIMSQEELNKMMEEGLKKGKDGKDGKPEDKNGEKGKEREGQEGDENVGDGENDSMNGLLYEIYQEQEKLRQALEDQLLKNGDKGSGADLLRKMEEVGMELLNKGFTNRTLEKMMELEHQLLKLDNAAFQQGEDNKRESKSNLDNFDNNGLNQIPRAKQYFRNTEILNKQALPLQQTFKNKVQDYFRRKDD</sequence>
<evidence type="ECO:0000256" key="2">
    <source>
        <dbReference type="SAM" id="MobiDB-lite"/>
    </source>
</evidence>
<feature type="region of interest" description="Disordered" evidence="2">
    <location>
        <begin position="1057"/>
        <end position="1076"/>
    </location>
</feature>
<keyword evidence="3" id="KW-0472">Membrane</keyword>
<protein>
    <recommendedName>
        <fullName evidence="6">Glutamyl-tRNA synthetase</fullName>
    </recommendedName>
</protein>
<feature type="compositionally biased region" description="Acidic residues" evidence="2">
    <location>
        <begin position="968"/>
        <end position="978"/>
    </location>
</feature>
<feature type="region of interest" description="Disordered" evidence="2">
    <location>
        <begin position="703"/>
        <end position="768"/>
    </location>
</feature>
<feature type="transmembrane region" description="Helical" evidence="3">
    <location>
        <begin position="155"/>
        <end position="175"/>
    </location>
</feature>
<keyword evidence="5" id="KW-1185">Reference proteome</keyword>
<feature type="compositionally biased region" description="Basic and acidic residues" evidence="2">
    <location>
        <begin position="703"/>
        <end position="749"/>
    </location>
</feature>
<dbReference type="Proteomes" id="UP001610104">
    <property type="component" value="Unassembled WGS sequence"/>
</dbReference>
<dbReference type="EMBL" id="JBAWKC010000001">
    <property type="protein sequence ID" value="MFH6767335.1"/>
    <property type="molecule type" value="Genomic_DNA"/>
</dbReference>
<dbReference type="RefSeq" id="WP_395436618.1">
    <property type="nucleotide sequence ID" value="NZ_JBAWKC010000001.1"/>
</dbReference>
<gene>
    <name evidence="4" type="ORF">V8G56_01200</name>
</gene>
<feature type="compositionally biased region" description="Polar residues" evidence="2">
    <location>
        <begin position="1067"/>
        <end position="1076"/>
    </location>
</feature>
<keyword evidence="3" id="KW-1133">Transmembrane helix</keyword>
<evidence type="ECO:0008006" key="6">
    <source>
        <dbReference type="Google" id="ProtNLM"/>
    </source>
</evidence>
<feature type="transmembrane region" description="Helical" evidence="3">
    <location>
        <begin position="56"/>
        <end position="75"/>
    </location>
</feature>
<reference evidence="4 5" key="1">
    <citation type="submission" date="2024-02" db="EMBL/GenBank/DDBJ databases">
        <title>A Gaetbulibacter species isolated from tidal flats and genomic insights of their niches.</title>
        <authorList>
            <person name="Ye Y."/>
        </authorList>
    </citation>
    <scope>NUCLEOTIDE SEQUENCE [LARGE SCALE GENOMIC DNA]</scope>
    <source>
        <strain evidence="4 5">KEM-8</strain>
    </source>
</reference>
<organism evidence="4 5">
    <name type="scientific">Gaetbulibacter aquiaggeris</name>
    <dbReference type="NCBI Taxonomy" id="1735373"/>
    <lineage>
        <taxon>Bacteria</taxon>
        <taxon>Pseudomonadati</taxon>
        <taxon>Bacteroidota</taxon>
        <taxon>Flavobacteriia</taxon>
        <taxon>Flavobacteriales</taxon>
        <taxon>Flavobacteriaceae</taxon>
        <taxon>Gaetbulibacter</taxon>
    </lineage>
</organism>
<evidence type="ECO:0000256" key="3">
    <source>
        <dbReference type="SAM" id="Phobius"/>
    </source>
</evidence>
<accession>A0ABW7MKI9</accession>
<feature type="transmembrane region" description="Helical" evidence="3">
    <location>
        <begin position="26"/>
        <end position="50"/>
    </location>
</feature>
<name>A0ABW7MKI9_9FLAO</name>
<feature type="compositionally biased region" description="Basic and acidic residues" evidence="2">
    <location>
        <begin position="942"/>
        <end position="967"/>
    </location>
</feature>
<evidence type="ECO:0000313" key="5">
    <source>
        <dbReference type="Proteomes" id="UP001610104"/>
    </source>
</evidence>
<evidence type="ECO:0000256" key="1">
    <source>
        <dbReference type="SAM" id="Coils"/>
    </source>
</evidence>
<comment type="caution">
    <text evidence="4">The sequence shown here is derived from an EMBL/GenBank/DDBJ whole genome shotgun (WGS) entry which is preliminary data.</text>
</comment>